<dbReference type="RefSeq" id="WP_232085465.1">
    <property type="nucleotide sequence ID" value="NZ_AP018732.1"/>
</dbReference>
<reference evidence="8 9" key="1">
    <citation type="journal article" date="2019" name="ISME J.">
        <title>Isolation and characterization of a thermophilic sulfur- and iron-reducing thaumarchaeote from a terrestrial acidic hot spring.</title>
        <authorList>
            <person name="Kato S."/>
            <person name="Itoh T."/>
            <person name="Yuki M."/>
            <person name="Nagamori M."/>
            <person name="Ohnishi M."/>
            <person name="Uematsu K."/>
            <person name="Suzuki K."/>
            <person name="Takashina T."/>
            <person name="Ohkuma M."/>
        </authorList>
    </citation>
    <scope>NUCLEOTIDE SEQUENCE [LARGE SCALE GENOMIC DNA]</scope>
    <source>
        <strain evidence="8 9">NAS-02</strain>
    </source>
</reference>
<gene>
    <name evidence="8" type="ORF">NAS2_1218</name>
</gene>
<dbReference type="InterPro" id="IPR002496">
    <property type="entry name" value="PRib_AMP_CycHydrolase_dom"/>
</dbReference>
<evidence type="ECO:0000259" key="7">
    <source>
        <dbReference type="Pfam" id="PF01502"/>
    </source>
</evidence>
<dbReference type="FunFam" id="3.10.20.810:FF:000001">
    <property type="entry name" value="Histidine biosynthesis bifunctional protein HisIE"/>
    <property type="match status" value="1"/>
</dbReference>
<dbReference type="AlphaFoldDB" id="A0A4P2VF22"/>
<dbReference type="InterPro" id="IPR038019">
    <property type="entry name" value="PRib_AMP_CycHydrolase_sf"/>
</dbReference>
<sequence>MRDLLDRIDFQKGSGLVPVVVQDAISGEILMLGYADRRAIELTMETGLAHFYSRSRHRLWMKGETSGNTLRVVDLTADCDYDAIFYLAVPAGNTCHTGKWSCFHNYVWDGPLMDALWDLLRESLVGGARPSPLMDCTPPPDPLLVSLSATALLRGYDRRVADASVVAGGCPSIGIVMAQRLGLRAYYAEATREGVEERRLALLGGMYDESVRALLEELEAEDHEVRLAAFVVADVGVPGAERVRRIADLSNDGGRRILRDVRGGRSAEI</sequence>
<dbReference type="PANTHER" id="PTHR42945:SF1">
    <property type="entry name" value="HISTIDINE BIOSYNTHESIS BIFUNCTIONAL PROTEIN HIS7"/>
    <property type="match status" value="1"/>
</dbReference>
<keyword evidence="9" id="KW-1185">Reference proteome</keyword>
<name>A0A4P2VF22_9ARCH</name>
<dbReference type="Pfam" id="PF01502">
    <property type="entry name" value="PRA-CH"/>
    <property type="match status" value="1"/>
</dbReference>
<keyword evidence="6" id="KW-0368">Histidine biosynthesis</keyword>
<evidence type="ECO:0000256" key="2">
    <source>
        <dbReference type="ARBA" id="ARBA00005169"/>
    </source>
</evidence>
<protein>
    <recommendedName>
        <fullName evidence="3">phosphoribosyl-AMP cyclohydrolase</fullName>
        <ecNumber evidence="3">3.5.4.19</ecNumber>
    </recommendedName>
</protein>
<dbReference type="GeneID" id="69061310"/>
<evidence type="ECO:0000313" key="9">
    <source>
        <dbReference type="Proteomes" id="UP000509448"/>
    </source>
</evidence>
<accession>A0A4P2VF22</accession>
<dbReference type="Gene3D" id="3.10.20.810">
    <property type="entry name" value="Phosphoribosyl-AMP cyclohydrolase"/>
    <property type="match status" value="1"/>
</dbReference>
<dbReference type="EMBL" id="AP018732">
    <property type="protein sequence ID" value="BBE42607.1"/>
    <property type="molecule type" value="Genomic_DNA"/>
</dbReference>
<dbReference type="UniPathway" id="UPA00031">
    <property type="reaction ID" value="UER00008"/>
</dbReference>
<dbReference type="KEGG" id="ccai:NAS2_1218"/>
<dbReference type="GO" id="GO:0000105">
    <property type="term" value="P:L-histidine biosynthetic process"/>
    <property type="evidence" value="ECO:0007669"/>
    <property type="project" value="UniProtKB-UniPathway"/>
</dbReference>
<dbReference type="GO" id="GO:0004635">
    <property type="term" value="F:phosphoribosyl-AMP cyclohydrolase activity"/>
    <property type="evidence" value="ECO:0007669"/>
    <property type="project" value="UniProtKB-EC"/>
</dbReference>
<feature type="domain" description="Phosphoribosyl-AMP cyclohydrolase" evidence="7">
    <location>
        <begin position="31"/>
        <end position="104"/>
    </location>
</feature>
<evidence type="ECO:0000256" key="3">
    <source>
        <dbReference type="ARBA" id="ARBA00012721"/>
    </source>
</evidence>
<comment type="catalytic activity">
    <reaction evidence="1">
        <text>1-(5-phospho-beta-D-ribosyl)-5'-AMP + H2O = 1-(5-phospho-beta-D-ribosyl)-5-[(5-phospho-beta-D-ribosylamino)methylideneamino]imidazole-4-carboxamide</text>
        <dbReference type="Rhea" id="RHEA:20049"/>
        <dbReference type="ChEBI" id="CHEBI:15377"/>
        <dbReference type="ChEBI" id="CHEBI:58435"/>
        <dbReference type="ChEBI" id="CHEBI:59457"/>
        <dbReference type="EC" id="3.5.4.19"/>
    </reaction>
</comment>
<evidence type="ECO:0000256" key="4">
    <source>
        <dbReference type="ARBA" id="ARBA00022605"/>
    </source>
</evidence>
<evidence type="ECO:0000256" key="1">
    <source>
        <dbReference type="ARBA" id="ARBA00000024"/>
    </source>
</evidence>
<dbReference type="EC" id="3.5.4.19" evidence="3"/>
<dbReference type="Proteomes" id="UP000509448">
    <property type="component" value="Chromosome"/>
</dbReference>
<dbReference type="PANTHER" id="PTHR42945">
    <property type="entry name" value="HISTIDINE BIOSYNTHESIS BIFUNCTIONAL PROTEIN"/>
    <property type="match status" value="1"/>
</dbReference>
<keyword evidence="5 8" id="KW-0378">Hydrolase</keyword>
<evidence type="ECO:0000313" key="8">
    <source>
        <dbReference type="EMBL" id="BBE42607.1"/>
    </source>
</evidence>
<dbReference type="GO" id="GO:0004636">
    <property type="term" value="F:phosphoribosyl-ATP diphosphatase activity"/>
    <property type="evidence" value="ECO:0007669"/>
    <property type="project" value="UniProtKB-ARBA"/>
</dbReference>
<evidence type="ECO:0000256" key="5">
    <source>
        <dbReference type="ARBA" id="ARBA00022801"/>
    </source>
</evidence>
<keyword evidence="4" id="KW-0028">Amino-acid biosynthesis</keyword>
<dbReference type="SUPFAM" id="SSF141734">
    <property type="entry name" value="HisI-like"/>
    <property type="match status" value="1"/>
</dbReference>
<proteinExistence type="predicted"/>
<organism evidence="8 9">
    <name type="scientific">Conexivisphaera calida</name>
    <dbReference type="NCBI Taxonomy" id="1874277"/>
    <lineage>
        <taxon>Archaea</taxon>
        <taxon>Nitrososphaerota</taxon>
        <taxon>Conexivisphaeria</taxon>
        <taxon>Conexivisphaerales</taxon>
        <taxon>Conexivisphaeraceae</taxon>
        <taxon>Conexivisphaera</taxon>
    </lineage>
</organism>
<comment type="pathway">
    <text evidence="2">Amino-acid biosynthesis; L-histidine biosynthesis; L-histidine from 5-phospho-alpha-D-ribose 1-diphosphate: step 3/9.</text>
</comment>
<evidence type="ECO:0000256" key="6">
    <source>
        <dbReference type="ARBA" id="ARBA00023102"/>
    </source>
</evidence>